<proteinExistence type="predicted"/>
<accession>A0AAE0KUV8</accession>
<evidence type="ECO:0000313" key="3">
    <source>
        <dbReference type="Proteomes" id="UP001190700"/>
    </source>
</evidence>
<dbReference type="Proteomes" id="UP001190700">
    <property type="component" value="Unassembled WGS sequence"/>
</dbReference>
<keyword evidence="1" id="KW-0472">Membrane</keyword>
<feature type="transmembrane region" description="Helical" evidence="1">
    <location>
        <begin position="165"/>
        <end position="198"/>
    </location>
</feature>
<organism evidence="2 3">
    <name type="scientific">Cymbomonas tetramitiformis</name>
    <dbReference type="NCBI Taxonomy" id="36881"/>
    <lineage>
        <taxon>Eukaryota</taxon>
        <taxon>Viridiplantae</taxon>
        <taxon>Chlorophyta</taxon>
        <taxon>Pyramimonadophyceae</taxon>
        <taxon>Pyramimonadales</taxon>
        <taxon>Pyramimonadaceae</taxon>
        <taxon>Cymbomonas</taxon>
    </lineage>
</organism>
<reference evidence="2 3" key="1">
    <citation type="journal article" date="2015" name="Genome Biol. Evol.">
        <title>Comparative Genomics of a Bacterivorous Green Alga Reveals Evolutionary Causalities and Consequences of Phago-Mixotrophic Mode of Nutrition.</title>
        <authorList>
            <person name="Burns J.A."/>
            <person name="Paasch A."/>
            <person name="Narechania A."/>
            <person name="Kim E."/>
        </authorList>
    </citation>
    <scope>NUCLEOTIDE SEQUENCE [LARGE SCALE GENOMIC DNA]</scope>
    <source>
        <strain evidence="2 3">PLY_AMNH</strain>
    </source>
</reference>
<sequence>MLAPYVDLGASFILLCAALGEPMGKGHPTVWSYCFLCLFFGERVVNSQRVKRIGVSKSGWLVWFLTFALASSVLLIQSILQVVSLFFQDLTWPASRSTLDVLKVFGFESLSGGLYAVVYVPLLAILLVSAAQLYRFRRQQVLLQGFDVIPPAEELQFPQVGERAIVLCVAFASLAAIAVPSFVGLPYFISLIACLLWFAMCYQKPQSPSLPDGASAEPPLVALAPVWLLRGALLYTALHIVTIYSWQAGFGAGTDLP</sequence>
<feature type="transmembrane region" description="Helical" evidence="1">
    <location>
        <begin position="113"/>
        <end position="134"/>
    </location>
</feature>
<keyword evidence="3" id="KW-1185">Reference proteome</keyword>
<dbReference type="EMBL" id="LGRX02016960">
    <property type="protein sequence ID" value="KAK3261350.1"/>
    <property type="molecule type" value="Genomic_DNA"/>
</dbReference>
<keyword evidence="1" id="KW-1133">Transmembrane helix</keyword>
<keyword evidence="1" id="KW-0812">Transmembrane</keyword>
<protein>
    <submittedName>
        <fullName evidence="2">Uncharacterized protein</fullName>
    </submittedName>
</protein>
<evidence type="ECO:0000256" key="1">
    <source>
        <dbReference type="SAM" id="Phobius"/>
    </source>
</evidence>
<gene>
    <name evidence="2" type="ORF">CYMTET_29737</name>
</gene>
<dbReference type="AlphaFoldDB" id="A0AAE0KUV8"/>
<name>A0AAE0KUV8_9CHLO</name>
<evidence type="ECO:0000313" key="2">
    <source>
        <dbReference type="EMBL" id="KAK3261350.1"/>
    </source>
</evidence>
<feature type="transmembrane region" description="Helical" evidence="1">
    <location>
        <begin position="30"/>
        <end position="46"/>
    </location>
</feature>
<feature type="transmembrane region" description="Helical" evidence="1">
    <location>
        <begin position="58"/>
        <end position="87"/>
    </location>
</feature>
<feature type="transmembrane region" description="Helical" evidence="1">
    <location>
        <begin position="218"/>
        <end position="238"/>
    </location>
</feature>
<comment type="caution">
    <text evidence="2">The sequence shown here is derived from an EMBL/GenBank/DDBJ whole genome shotgun (WGS) entry which is preliminary data.</text>
</comment>